<organism evidence="1 2">
    <name type="scientific">Undibacterium danionis</name>
    <dbReference type="NCBI Taxonomy" id="1812100"/>
    <lineage>
        <taxon>Bacteria</taxon>
        <taxon>Pseudomonadati</taxon>
        <taxon>Pseudomonadota</taxon>
        <taxon>Betaproteobacteria</taxon>
        <taxon>Burkholderiales</taxon>
        <taxon>Oxalobacteraceae</taxon>
        <taxon>Undibacterium</taxon>
    </lineage>
</organism>
<dbReference type="PANTHER" id="PTHR39555:SF1">
    <property type="entry name" value="TYPE IV PILUS INNER MEMBRANE COMPONENT PILO"/>
    <property type="match status" value="1"/>
</dbReference>
<proteinExistence type="predicted"/>
<sequence length="192" mass="21610">MLAAGALLLVVLVAGWFFYWDPQIEEIDRGQQEEQKLKDTYKSKVQQSISLEALKEQKKLVDQYVLRMEKQLPSSAEMGALLDDINSAANGRGLSFDLFKPGAVVVKDYYAELPIDIQMVANYHDLGQFVSDIAKLPRIITLNNLTFSVSKDAKKPGIVLDGIAKTYRYLDPEEVASQQELKKKEKEKGAKK</sequence>
<dbReference type="InterPro" id="IPR007445">
    <property type="entry name" value="PilO"/>
</dbReference>
<dbReference type="EMBL" id="JBHLXJ010000003">
    <property type="protein sequence ID" value="MFC0348738.1"/>
    <property type="molecule type" value="Genomic_DNA"/>
</dbReference>
<comment type="caution">
    <text evidence="1">The sequence shown here is derived from an EMBL/GenBank/DDBJ whole genome shotgun (WGS) entry which is preliminary data.</text>
</comment>
<protein>
    <submittedName>
        <fullName evidence="1">Type 4a pilus biogenesis protein PilO</fullName>
    </submittedName>
</protein>
<gene>
    <name evidence="1" type="ORF">ACFFJH_02890</name>
</gene>
<evidence type="ECO:0000313" key="2">
    <source>
        <dbReference type="Proteomes" id="UP001589844"/>
    </source>
</evidence>
<dbReference type="RefSeq" id="WP_390209948.1">
    <property type="nucleotide sequence ID" value="NZ_JBHLXJ010000003.1"/>
</dbReference>
<dbReference type="Gene3D" id="3.30.70.60">
    <property type="match status" value="1"/>
</dbReference>
<keyword evidence="2" id="KW-1185">Reference proteome</keyword>
<dbReference type="InterPro" id="IPR014717">
    <property type="entry name" value="Transl_elong_EF1B/ribsomal_bS6"/>
</dbReference>
<name>A0ABV6IA94_9BURK</name>
<dbReference type="PIRSF" id="PIRSF016482">
    <property type="entry name" value="PilO"/>
    <property type="match status" value="1"/>
</dbReference>
<dbReference type="PANTHER" id="PTHR39555">
    <property type="entry name" value="FIMBRIAL ASSEMBLY PROTEIN PILO-LIKE PROTEIN-RELATED"/>
    <property type="match status" value="1"/>
</dbReference>
<dbReference type="Proteomes" id="UP001589844">
    <property type="component" value="Unassembled WGS sequence"/>
</dbReference>
<reference evidence="1 2" key="1">
    <citation type="submission" date="2024-09" db="EMBL/GenBank/DDBJ databases">
        <authorList>
            <person name="Sun Q."/>
            <person name="Mori K."/>
        </authorList>
    </citation>
    <scope>NUCLEOTIDE SEQUENCE [LARGE SCALE GENOMIC DNA]</scope>
    <source>
        <strain evidence="1 2">CCM 8677</strain>
    </source>
</reference>
<accession>A0ABV6IA94</accession>
<dbReference type="Pfam" id="PF04350">
    <property type="entry name" value="PilO"/>
    <property type="match status" value="1"/>
</dbReference>
<evidence type="ECO:0000313" key="1">
    <source>
        <dbReference type="EMBL" id="MFC0348738.1"/>
    </source>
</evidence>